<dbReference type="InterPro" id="IPR014001">
    <property type="entry name" value="Helicase_ATP-bd"/>
</dbReference>
<name>A0ABZ2LWW3_9BACT</name>
<dbReference type="SUPFAM" id="SSF52540">
    <property type="entry name" value="P-loop containing nucleoside triphosphate hydrolases"/>
    <property type="match status" value="1"/>
</dbReference>
<feature type="domain" description="Helicase ATP-binding" evidence="1">
    <location>
        <begin position="17"/>
        <end position="176"/>
    </location>
</feature>
<dbReference type="EMBL" id="CP089984">
    <property type="protein sequence ID" value="WXB15424.1"/>
    <property type="molecule type" value="Genomic_DNA"/>
</dbReference>
<dbReference type="InterPro" id="IPR027417">
    <property type="entry name" value="P-loop_NTPase"/>
</dbReference>
<dbReference type="PROSITE" id="PS51194">
    <property type="entry name" value="HELICASE_CTER"/>
    <property type="match status" value="1"/>
</dbReference>
<keyword evidence="3" id="KW-0547">Nucleotide-binding</keyword>
<dbReference type="Pfam" id="PF04851">
    <property type="entry name" value="ResIII"/>
    <property type="match status" value="1"/>
</dbReference>
<dbReference type="Pfam" id="PF00271">
    <property type="entry name" value="Helicase_C"/>
    <property type="match status" value="1"/>
</dbReference>
<organism evidence="3 4">
    <name type="scientific">Pendulispora albinea</name>
    <dbReference type="NCBI Taxonomy" id="2741071"/>
    <lineage>
        <taxon>Bacteria</taxon>
        <taxon>Pseudomonadati</taxon>
        <taxon>Myxococcota</taxon>
        <taxon>Myxococcia</taxon>
        <taxon>Myxococcales</taxon>
        <taxon>Sorangiineae</taxon>
        <taxon>Pendulisporaceae</taxon>
        <taxon>Pendulispora</taxon>
    </lineage>
</organism>
<evidence type="ECO:0000313" key="3">
    <source>
        <dbReference type="EMBL" id="WXB15424.1"/>
    </source>
</evidence>
<gene>
    <name evidence="3" type="ORF">LZC94_47335</name>
</gene>
<dbReference type="InterPro" id="IPR006935">
    <property type="entry name" value="Helicase/UvrB_N"/>
</dbReference>
<dbReference type="SMART" id="SM00490">
    <property type="entry name" value="HELICc"/>
    <property type="match status" value="1"/>
</dbReference>
<dbReference type="PROSITE" id="PS51192">
    <property type="entry name" value="HELICASE_ATP_BIND_1"/>
    <property type="match status" value="1"/>
</dbReference>
<keyword evidence="3" id="KW-0347">Helicase</keyword>
<dbReference type="Gene3D" id="3.40.50.300">
    <property type="entry name" value="P-loop containing nucleotide triphosphate hydrolases"/>
    <property type="match status" value="2"/>
</dbReference>
<keyword evidence="3" id="KW-0067">ATP-binding</keyword>
<sequence length="528" mass="58609">MIAPRPYQQEAVERARGLIARGLRRVLIVAPTGAGKTVIASWIITLAIALGKRVLFLAHRRELIFQAVRKLVAIGVPTDAVSFIMANERHVPLDDRRAVLRNPTAPVQVASVDTLRNRPKPVADLVFIDEAHRSLANTYVGICAHYERAAILGLTATPYRADGKGLGTMYDELVVVASPQQLIDDGFLVAPAVFTVPRASLPDLSDVRLKGGDYDEEQLAQAVDKVGLVGDLVEHWQRHAGDRRTVAFAVNVQHSRHIVERFRAVGIAAEHLDGTTPAADRDAILRRLDRGETRIVSNCAVLTEGWDQPAVKCAILARPTKSTGLYLQCAGRILRPWNGEKAIILDHAGCALEHGLPQDERAFSLDGQKKRKRKPSEAPPCKTCESCFAVVPSATRECPECGAAFPVSDGERELEEQPGELVEVRPASLDEKRASWDEICARARSDHRSPGWAAHEYKRRYGTWPPRSFPSADYDPERAFTVKEKRAYHARLVAQCEELGHDPKWVLARYRGKFGEWPPREPTYAEAW</sequence>
<keyword evidence="3" id="KW-0378">Hydrolase</keyword>
<evidence type="ECO:0000259" key="2">
    <source>
        <dbReference type="PROSITE" id="PS51194"/>
    </source>
</evidence>
<accession>A0ABZ2LWW3</accession>
<dbReference type="PANTHER" id="PTHR47396:SF1">
    <property type="entry name" value="ATP-DEPENDENT HELICASE IRC3-RELATED"/>
    <property type="match status" value="1"/>
</dbReference>
<dbReference type="SMART" id="SM00487">
    <property type="entry name" value="DEXDc"/>
    <property type="match status" value="1"/>
</dbReference>
<dbReference type="Proteomes" id="UP001370348">
    <property type="component" value="Chromosome"/>
</dbReference>
<keyword evidence="4" id="KW-1185">Reference proteome</keyword>
<protein>
    <submittedName>
        <fullName evidence="3">DEAD/DEAH box helicase</fullName>
    </submittedName>
</protein>
<reference evidence="3 4" key="1">
    <citation type="submission" date="2021-12" db="EMBL/GenBank/DDBJ databases">
        <title>Discovery of the Pendulisporaceae a myxobacterial family with distinct sporulation behavior and unique specialized metabolism.</title>
        <authorList>
            <person name="Garcia R."/>
            <person name="Popoff A."/>
            <person name="Bader C.D."/>
            <person name="Loehr J."/>
            <person name="Walesch S."/>
            <person name="Walt C."/>
            <person name="Boldt J."/>
            <person name="Bunk B."/>
            <person name="Haeckl F.J.F.P.J."/>
            <person name="Gunesch A.P."/>
            <person name="Birkelbach J."/>
            <person name="Nuebel U."/>
            <person name="Pietschmann T."/>
            <person name="Bach T."/>
            <person name="Mueller R."/>
        </authorList>
    </citation>
    <scope>NUCLEOTIDE SEQUENCE [LARGE SCALE GENOMIC DNA]</scope>
    <source>
        <strain evidence="3 4">MSr11954</strain>
    </source>
</reference>
<dbReference type="RefSeq" id="WP_394825050.1">
    <property type="nucleotide sequence ID" value="NZ_CP089984.1"/>
</dbReference>
<dbReference type="InterPro" id="IPR001650">
    <property type="entry name" value="Helicase_C-like"/>
</dbReference>
<proteinExistence type="predicted"/>
<evidence type="ECO:0000259" key="1">
    <source>
        <dbReference type="PROSITE" id="PS51192"/>
    </source>
</evidence>
<evidence type="ECO:0000313" key="4">
    <source>
        <dbReference type="Proteomes" id="UP001370348"/>
    </source>
</evidence>
<feature type="domain" description="Helicase C-terminal" evidence="2">
    <location>
        <begin position="228"/>
        <end position="376"/>
    </location>
</feature>
<dbReference type="PANTHER" id="PTHR47396">
    <property type="entry name" value="TYPE I RESTRICTION ENZYME ECOKI R PROTEIN"/>
    <property type="match status" value="1"/>
</dbReference>
<dbReference type="InterPro" id="IPR050742">
    <property type="entry name" value="Helicase_Restrict-Modif_Enz"/>
</dbReference>
<dbReference type="GO" id="GO:0004386">
    <property type="term" value="F:helicase activity"/>
    <property type="evidence" value="ECO:0007669"/>
    <property type="project" value="UniProtKB-KW"/>
</dbReference>